<reference evidence="2" key="1">
    <citation type="submission" date="2022-11" db="UniProtKB">
        <authorList>
            <consortium name="WormBaseParasite"/>
        </authorList>
    </citation>
    <scope>IDENTIFICATION</scope>
</reference>
<proteinExistence type="predicted"/>
<name>A0AC34R756_9BILA</name>
<organism evidence="1 2">
    <name type="scientific">Panagrolaimus sp. JU765</name>
    <dbReference type="NCBI Taxonomy" id="591449"/>
    <lineage>
        <taxon>Eukaryota</taxon>
        <taxon>Metazoa</taxon>
        <taxon>Ecdysozoa</taxon>
        <taxon>Nematoda</taxon>
        <taxon>Chromadorea</taxon>
        <taxon>Rhabditida</taxon>
        <taxon>Tylenchina</taxon>
        <taxon>Panagrolaimomorpha</taxon>
        <taxon>Panagrolaimoidea</taxon>
        <taxon>Panagrolaimidae</taxon>
        <taxon>Panagrolaimus</taxon>
    </lineage>
</organism>
<evidence type="ECO:0000313" key="1">
    <source>
        <dbReference type="Proteomes" id="UP000887576"/>
    </source>
</evidence>
<evidence type="ECO:0000313" key="2">
    <source>
        <dbReference type="WBParaSite" id="JU765_v2.g4038.t1"/>
    </source>
</evidence>
<sequence>METSQVVDEGNVKEKSADSELKIEDFLNEQQRRPIRVAAANNSAIFGDRGTGTDLIELVREYPELYDKSHSLYCNNSHKGVVWSKIAKDLGCSSAKKTREQFSYMRKRFKAEYYARKQGLRRPLQPDPDSSNYRQPLFVYEQLQFLEPALEAEIANENDFDDDFKIKDEFDLDPPKLEYSTFNETFSRVDSPLEAEIANENDFDDDFKIKDEFDLDPPKLEYSTFNETFSRVDSPSLKRKRRTPGSLPSPTPALPNPSIDASKVDQQQQIIDLMKSIVEKNDSESEECKIFGKQVAVDLRSLNMKNRAIARYQINKVLMELLLKEIGSDTQIQQL</sequence>
<dbReference type="WBParaSite" id="JU765_v2.g4038.t1">
    <property type="protein sequence ID" value="JU765_v2.g4038.t1"/>
    <property type="gene ID" value="JU765_v2.g4038"/>
</dbReference>
<protein>
    <submittedName>
        <fullName evidence="2">MADF domain-containing protein</fullName>
    </submittedName>
</protein>
<dbReference type="Proteomes" id="UP000887576">
    <property type="component" value="Unplaced"/>
</dbReference>
<accession>A0AC34R756</accession>